<dbReference type="InterPro" id="IPR016169">
    <property type="entry name" value="FAD-bd_PCMH_sub2"/>
</dbReference>
<dbReference type="SUPFAM" id="SSF56176">
    <property type="entry name" value="FAD-binding/transporter-associated domain-like"/>
    <property type="match status" value="1"/>
</dbReference>
<name>A0A1S3GZQ8_LINAN</name>
<dbReference type="InterPro" id="IPR036318">
    <property type="entry name" value="FAD-bd_PCMH-like_sf"/>
</dbReference>
<evidence type="ECO:0000313" key="5">
    <source>
        <dbReference type="RefSeq" id="XP_013379360.1"/>
    </source>
</evidence>
<dbReference type="InterPro" id="IPR006094">
    <property type="entry name" value="Oxid_FAD_bind_N"/>
</dbReference>
<gene>
    <name evidence="5" type="primary">LOC106150890</name>
</gene>
<protein>
    <submittedName>
        <fullName evidence="5">L-galactono-1,4-lactone dehydrogenase, mitochondrial isoform X1</fullName>
    </submittedName>
</protein>
<evidence type="ECO:0000313" key="4">
    <source>
        <dbReference type="Proteomes" id="UP000085678"/>
    </source>
</evidence>
<dbReference type="Gene3D" id="3.30.43.10">
    <property type="entry name" value="Uridine Diphospho-n-acetylenolpyruvylglucosamine Reductase, domain 2"/>
    <property type="match status" value="1"/>
</dbReference>
<dbReference type="STRING" id="7574.A0A1S3GZQ8"/>
<dbReference type="PANTHER" id="PTHR43762:SF7">
    <property type="entry name" value="FAD-BINDING PCMH-TYPE DOMAIN-CONTAINING PROTEIN"/>
    <property type="match status" value="1"/>
</dbReference>
<dbReference type="GO" id="GO:0071949">
    <property type="term" value="F:FAD binding"/>
    <property type="evidence" value="ECO:0007669"/>
    <property type="project" value="InterPro"/>
</dbReference>
<feature type="signal peptide" evidence="2">
    <location>
        <begin position="1"/>
        <end position="18"/>
    </location>
</feature>
<dbReference type="InParanoid" id="A0A1S3GZQ8"/>
<dbReference type="Proteomes" id="UP000085678">
    <property type="component" value="Unplaced"/>
</dbReference>
<dbReference type="GO" id="GO:0003885">
    <property type="term" value="F:D-arabinono-1,4-lactone oxidase activity"/>
    <property type="evidence" value="ECO:0007669"/>
    <property type="project" value="InterPro"/>
</dbReference>
<dbReference type="InterPro" id="IPR010031">
    <property type="entry name" value="FAD_lactone_oxidase-like"/>
</dbReference>
<dbReference type="Gene3D" id="3.30.465.10">
    <property type="match status" value="1"/>
</dbReference>
<dbReference type="GeneID" id="106150890"/>
<reference evidence="5" key="1">
    <citation type="submission" date="2025-08" db="UniProtKB">
        <authorList>
            <consortium name="RefSeq"/>
        </authorList>
    </citation>
    <scope>IDENTIFICATION</scope>
    <source>
        <tissue evidence="5">Gonads</tissue>
    </source>
</reference>
<dbReference type="KEGG" id="lak:106150890"/>
<keyword evidence="4" id="KW-1185">Reference proteome</keyword>
<dbReference type="Pfam" id="PF01565">
    <property type="entry name" value="FAD_binding_4"/>
    <property type="match status" value="1"/>
</dbReference>
<evidence type="ECO:0000259" key="3">
    <source>
        <dbReference type="PROSITE" id="PS51387"/>
    </source>
</evidence>
<dbReference type="RefSeq" id="XP_013379360.1">
    <property type="nucleotide sequence ID" value="XM_013523906.1"/>
</dbReference>
<dbReference type="InterPro" id="IPR016167">
    <property type="entry name" value="FAD-bd_PCMH_sub1"/>
</dbReference>
<dbReference type="PROSITE" id="PS51387">
    <property type="entry name" value="FAD_PCMH"/>
    <property type="match status" value="1"/>
</dbReference>
<keyword evidence="1" id="KW-0560">Oxidoreductase</keyword>
<dbReference type="AlphaFoldDB" id="A0A1S3GZQ8"/>
<dbReference type="InterPro" id="IPR007173">
    <property type="entry name" value="ALO_C"/>
</dbReference>
<sequence>MDLLGVLLWLCLPARWMAVLSSGAVTMTRKVTLVQRSLQNIVGSSPKIEVKSFENWAESLKEDVVFTASPKSVREIQRIVFAALLCRKNVRVVGSTHSWSSLFTDSEQIQINLGNMTLEGGKRVILQPGEYPGYRTVRIAPGVTVGELNDLIVPLGFTLRSGPSIKEATVLGAIATSSHGAMVNEPAIGGYMTGARFVDGWGKILAFNEDTDPEVLKALRCNLGLLGVVFEFELKIFPQEQVNSCGILTPLKTLFNPEFLRNAVSKNNFVLILSASYSSLTEKEARSVLETGKVPTTWDSGNDIVLINIVDPDATPDSLNTSDDPLPEDVTVVSTGQEFYKFIKGFPRALKGINLTDAIYLDTAVLGPKFLASEYTFPEKTDFKRSANALKEFSRFMNEKSHTEGILPFTRFVARWVKGTDCFLCPTSNPTSLKVAGDAGHFTTLGMDGVIDTLQEGPGFSYTMHKLVEAWDNLGLEGTLHWGKITEVTNFKEKIKTYFRHDLGFFENIRRKIDPHGVFMNDYLSYLYDAFNNVN</sequence>
<feature type="domain" description="FAD-binding PCMH-type" evidence="3">
    <location>
        <begin position="58"/>
        <end position="239"/>
    </location>
</feature>
<accession>A0A1S3GZQ8</accession>
<proteinExistence type="predicted"/>
<dbReference type="InterPro" id="IPR016166">
    <property type="entry name" value="FAD-bd_PCMH"/>
</dbReference>
<keyword evidence="2" id="KW-0732">Signal</keyword>
<dbReference type="Pfam" id="PF04030">
    <property type="entry name" value="ALO"/>
    <property type="match status" value="1"/>
</dbReference>
<evidence type="ECO:0000256" key="1">
    <source>
        <dbReference type="ARBA" id="ARBA00023002"/>
    </source>
</evidence>
<organism evidence="4 5">
    <name type="scientific">Lingula anatina</name>
    <name type="common">Brachiopod</name>
    <name type="synonym">Lingula unguis</name>
    <dbReference type="NCBI Taxonomy" id="7574"/>
    <lineage>
        <taxon>Eukaryota</taxon>
        <taxon>Metazoa</taxon>
        <taxon>Spiralia</taxon>
        <taxon>Lophotrochozoa</taxon>
        <taxon>Brachiopoda</taxon>
        <taxon>Linguliformea</taxon>
        <taxon>Lingulata</taxon>
        <taxon>Lingulida</taxon>
        <taxon>Linguloidea</taxon>
        <taxon>Lingulidae</taxon>
        <taxon>Lingula</taxon>
    </lineage>
</organism>
<evidence type="ECO:0000256" key="2">
    <source>
        <dbReference type="SAM" id="SignalP"/>
    </source>
</evidence>
<dbReference type="PANTHER" id="PTHR43762">
    <property type="entry name" value="L-GULONOLACTONE OXIDASE"/>
    <property type="match status" value="1"/>
</dbReference>
<dbReference type="GO" id="GO:0016020">
    <property type="term" value="C:membrane"/>
    <property type="evidence" value="ECO:0007669"/>
    <property type="project" value="InterPro"/>
</dbReference>
<dbReference type="OrthoDB" id="610608at2759"/>
<feature type="chain" id="PRO_5010324405" evidence="2">
    <location>
        <begin position="19"/>
        <end position="535"/>
    </location>
</feature>